<dbReference type="AlphaFoldDB" id="A0A2J7Z2W3"/>
<organism evidence="4 5">
    <name type="scientific">Streptomyces malaysiensis</name>
    <dbReference type="NCBI Taxonomy" id="92644"/>
    <lineage>
        <taxon>Bacteria</taxon>
        <taxon>Bacillati</taxon>
        <taxon>Actinomycetota</taxon>
        <taxon>Actinomycetes</taxon>
        <taxon>Kitasatosporales</taxon>
        <taxon>Streptomycetaceae</taxon>
        <taxon>Streptomyces</taxon>
        <taxon>Streptomyces violaceusniger group</taxon>
    </lineage>
</organism>
<feature type="domain" description="CAAX prenyl protease 2/Lysostaphin resistance protein A-like" evidence="3">
    <location>
        <begin position="106"/>
        <end position="204"/>
    </location>
</feature>
<dbReference type="InterPro" id="IPR003675">
    <property type="entry name" value="Rce1/LyrA-like_dom"/>
</dbReference>
<evidence type="ECO:0000313" key="5">
    <source>
        <dbReference type="Proteomes" id="UP000236520"/>
    </source>
</evidence>
<comment type="caution">
    <text evidence="4">The sequence shown here is derived from an EMBL/GenBank/DDBJ whole genome shotgun (WGS) entry which is preliminary data.</text>
</comment>
<evidence type="ECO:0000313" key="4">
    <source>
        <dbReference type="EMBL" id="PNG94622.1"/>
    </source>
</evidence>
<accession>A0A2J7Z2W3</accession>
<name>A0A2J7Z2W3_STRMQ</name>
<gene>
    <name evidence="4" type="ORF">SMF913_10647</name>
</gene>
<dbReference type="EMBL" id="LJIW01000001">
    <property type="protein sequence ID" value="PNG94622.1"/>
    <property type="molecule type" value="Genomic_DNA"/>
</dbReference>
<dbReference type="GO" id="GO:0004175">
    <property type="term" value="F:endopeptidase activity"/>
    <property type="evidence" value="ECO:0007669"/>
    <property type="project" value="UniProtKB-ARBA"/>
</dbReference>
<proteinExistence type="predicted"/>
<feature type="transmembrane region" description="Helical" evidence="2">
    <location>
        <begin position="216"/>
        <end position="233"/>
    </location>
</feature>
<feature type="transmembrane region" description="Helical" evidence="2">
    <location>
        <begin position="12"/>
        <end position="34"/>
    </location>
</feature>
<dbReference type="RefSeq" id="WP_102933327.1">
    <property type="nucleotide sequence ID" value="NZ_LJIW01000001.1"/>
</dbReference>
<feature type="region of interest" description="Disordered" evidence="1">
    <location>
        <begin position="242"/>
        <end position="268"/>
    </location>
</feature>
<evidence type="ECO:0000256" key="1">
    <source>
        <dbReference type="SAM" id="MobiDB-lite"/>
    </source>
</evidence>
<evidence type="ECO:0000256" key="2">
    <source>
        <dbReference type="SAM" id="Phobius"/>
    </source>
</evidence>
<dbReference type="Pfam" id="PF02517">
    <property type="entry name" value="Rce1-like"/>
    <property type="match status" value="1"/>
</dbReference>
<evidence type="ECO:0000259" key="3">
    <source>
        <dbReference type="Pfam" id="PF02517"/>
    </source>
</evidence>
<protein>
    <recommendedName>
        <fullName evidence="3">CAAX prenyl protease 2/Lysostaphin resistance protein A-like domain-containing protein</fullName>
    </recommendedName>
</protein>
<feature type="transmembrane region" description="Helical" evidence="2">
    <location>
        <begin position="173"/>
        <end position="196"/>
    </location>
</feature>
<keyword evidence="2" id="KW-1133">Transmembrane helix</keyword>
<keyword evidence="2" id="KW-0812">Transmembrane</keyword>
<keyword evidence="2" id="KW-0472">Membrane</keyword>
<feature type="transmembrane region" description="Helical" evidence="2">
    <location>
        <begin position="46"/>
        <end position="68"/>
    </location>
</feature>
<feature type="transmembrane region" description="Helical" evidence="2">
    <location>
        <begin position="140"/>
        <end position="161"/>
    </location>
</feature>
<feature type="transmembrane region" description="Helical" evidence="2">
    <location>
        <begin position="89"/>
        <end position="120"/>
    </location>
</feature>
<dbReference type="Proteomes" id="UP000236520">
    <property type="component" value="Unassembled WGS sequence"/>
</dbReference>
<reference evidence="4 5" key="1">
    <citation type="submission" date="2015-09" db="EMBL/GenBank/DDBJ databases">
        <title>Genome sequence, genome mining and natural product profiling of a biocontrol bacterium Streptomyces malaysiensis F913.</title>
        <authorList>
            <person name="Xu Y."/>
            <person name="Wei J."/>
            <person name="Xie J."/>
            <person name="Li T."/>
            <person name="Zhou Z."/>
        </authorList>
    </citation>
    <scope>NUCLEOTIDE SEQUENCE [LARGE SCALE GENOMIC DNA]</scope>
    <source>
        <strain evidence="4 5">F913</strain>
    </source>
</reference>
<keyword evidence="5" id="KW-1185">Reference proteome</keyword>
<dbReference type="GO" id="GO:0080120">
    <property type="term" value="P:CAAX-box protein maturation"/>
    <property type="evidence" value="ECO:0007669"/>
    <property type="project" value="UniProtKB-ARBA"/>
</dbReference>
<sequence length="268" mass="29194">MQPWKDHVIRHPLWGALELTFAWHVVLLLFAKVILPPLAPSWYPDLGATLVNAICATGAWLVLWRWGWLRASTVAALGRPRCWWPAAPMLLIACSYAVAGLDGSATLVVSGLISLLWVGVNEEIYSRGLVQETLRPLGPVRAAIGVAILFGAGHIQNFLFFGDPLDDTLWQMLSAGLFGFTCAALRYAIGSIWPMAVVHGLDDFFQIRSPGAAPDWWQASVYAFHAAYGLWLLRRYGAEEAPSPVETVPAGPGGTPPGTEARRTTGPR</sequence>